<keyword evidence="2" id="KW-1185">Reference proteome</keyword>
<comment type="caution">
    <text evidence="1">The sequence shown here is derived from an EMBL/GenBank/DDBJ whole genome shotgun (WGS) entry which is preliminary data.</text>
</comment>
<organism evidence="1 2">
    <name type="scientific">Roseomonas elaeocarpi</name>
    <dbReference type="NCBI Taxonomy" id="907779"/>
    <lineage>
        <taxon>Bacteria</taxon>
        <taxon>Pseudomonadati</taxon>
        <taxon>Pseudomonadota</taxon>
        <taxon>Alphaproteobacteria</taxon>
        <taxon>Acetobacterales</taxon>
        <taxon>Roseomonadaceae</taxon>
        <taxon>Roseomonas</taxon>
    </lineage>
</organism>
<dbReference type="RefSeq" id="WP_377042468.1">
    <property type="nucleotide sequence ID" value="NZ_JBHLUN010000001.1"/>
</dbReference>
<evidence type="ECO:0000313" key="2">
    <source>
        <dbReference type="Proteomes" id="UP001589865"/>
    </source>
</evidence>
<dbReference type="Gene3D" id="3.30.460.10">
    <property type="entry name" value="Beta Polymerase, domain 2"/>
    <property type="match status" value="1"/>
</dbReference>
<gene>
    <name evidence="1" type="ORF">ACFFGY_00905</name>
</gene>
<dbReference type="PANTHER" id="PTHR34822:SF1">
    <property type="entry name" value="GRPB FAMILY PROTEIN"/>
    <property type="match status" value="1"/>
</dbReference>
<dbReference type="Pfam" id="PF04229">
    <property type="entry name" value="GrpB"/>
    <property type="match status" value="1"/>
</dbReference>
<dbReference type="PANTHER" id="PTHR34822">
    <property type="entry name" value="GRPB DOMAIN PROTEIN (AFU_ORTHOLOGUE AFUA_1G01530)"/>
    <property type="match status" value="1"/>
</dbReference>
<dbReference type="Proteomes" id="UP001589865">
    <property type="component" value="Unassembled WGS sequence"/>
</dbReference>
<reference evidence="1 2" key="1">
    <citation type="submission" date="2024-09" db="EMBL/GenBank/DDBJ databases">
        <authorList>
            <person name="Sun Q."/>
            <person name="Mori K."/>
        </authorList>
    </citation>
    <scope>NUCLEOTIDE SEQUENCE [LARGE SCALE GENOMIC DNA]</scope>
    <source>
        <strain evidence="1 2">TBRC 5777</strain>
    </source>
</reference>
<evidence type="ECO:0000313" key="1">
    <source>
        <dbReference type="EMBL" id="MFC0406785.1"/>
    </source>
</evidence>
<name>A0ABV6JM41_9PROT</name>
<dbReference type="InterPro" id="IPR043519">
    <property type="entry name" value="NT_sf"/>
</dbReference>
<proteinExistence type="predicted"/>
<dbReference type="SUPFAM" id="SSF81301">
    <property type="entry name" value="Nucleotidyltransferase"/>
    <property type="match status" value="1"/>
</dbReference>
<dbReference type="InterPro" id="IPR007344">
    <property type="entry name" value="GrpB/CoaE"/>
</dbReference>
<accession>A0ABV6JM41</accession>
<sequence>MVEAGRGTVGAGAAKTKIYGHARCGILAFMLGLKHNINCLVDYDPAWPTEFARERKRIADALGGLAKGIEHYGSTSVAGMRAKPIIDILIGVAPFEDWEKCKAPLEKLGYDYAAHAGVPGHHIFGRGRDATERTHLAHVVEFSGEEWRSNLALRNALRIDERLRAAYVAEKERAAVAAPEGRARYNALKHDFLVKVKASLL</sequence>
<protein>
    <submittedName>
        <fullName evidence="1">GrpB family protein</fullName>
    </submittedName>
</protein>
<dbReference type="EMBL" id="JBHLUN010000001">
    <property type="protein sequence ID" value="MFC0406785.1"/>
    <property type="molecule type" value="Genomic_DNA"/>
</dbReference>